<accession>A0A6P2CHK0</accession>
<sequence>MPTNPKKTAPRAARPKTVEPAEDRFDLLAELATDEQEPELVTLLGVDADIRRSYTGEEAVTFLALVERKDFPAALDLIAGAAGPALWEKIGAMASAHAAKVLNRLFVMSTLTEGELLAPLPTSFAGMAGARPSPGSGATTS</sequence>
<dbReference type="AlphaFoldDB" id="A0A6P2CHK0"/>
<evidence type="ECO:0000313" key="2">
    <source>
        <dbReference type="Proteomes" id="UP000471120"/>
    </source>
</evidence>
<comment type="caution">
    <text evidence="1">The sequence shown here is derived from an EMBL/GenBank/DDBJ whole genome shotgun (WGS) entry which is preliminary data.</text>
</comment>
<name>A0A6P2CHK0_9NOCA</name>
<evidence type="ECO:0000313" key="1">
    <source>
        <dbReference type="EMBL" id="TXG90696.1"/>
    </source>
</evidence>
<organism evidence="1 2">
    <name type="scientific">Rhodococcus rhodnii</name>
    <dbReference type="NCBI Taxonomy" id="38312"/>
    <lineage>
        <taxon>Bacteria</taxon>
        <taxon>Bacillati</taxon>
        <taxon>Actinomycetota</taxon>
        <taxon>Actinomycetes</taxon>
        <taxon>Mycobacteriales</taxon>
        <taxon>Nocardiaceae</taxon>
        <taxon>Rhodococcus</taxon>
    </lineage>
</organism>
<protein>
    <submittedName>
        <fullName evidence="1">Uncharacterized protein</fullName>
    </submittedName>
</protein>
<dbReference type="RefSeq" id="WP_010836620.1">
    <property type="nucleotide sequence ID" value="NZ_QRCM01000001.1"/>
</dbReference>
<dbReference type="EMBL" id="QRCM01000001">
    <property type="protein sequence ID" value="TXG90696.1"/>
    <property type="molecule type" value="Genomic_DNA"/>
</dbReference>
<dbReference type="Proteomes" id="UP000471120">
    <property type="component" value="Unassembled WGS sequence"/>
</dbReference>
<reference evidence="1 2" key="1">
    <citation type="submission" date="2018-07" db="EMBL/GenBank/DDBJ databases">
        <title>Genome sequence of Rhodococcus rhodnii ATCC 35071 from Rhodnius prolixus.</title>
        <authorList>
            <person name="Patel V."/>
            <person name="Vogel K.J."/>
        </authorList>
    </citation>
    <scope>NUCLEOTIDE SEQUENCE [LARGE SCALE GENOMIC DNA]</scope>
    <source>
        <strain evidence="1 2">ATCC 35071</strain>
    </source>
</reference>
<gene>
    <name evidence="1" type="ORF">DW322_11295</name>
</gene>
<proteinExistence type="predicted"/>